<sequence length="418" mass="49029">MKIRKKLYKEEAELLGFPPKPNMKGRNQAEYYIEEEDWEDIKKEREKPGERELVETIRKLDKNGDLISSVEKLQSEPIEVPDNFELVKVSTSKTTGQQWLQYLPKKEEVKISEIDFDKIISKYAKPLKINPIVINSGSFTFDRLVYSDVHIGMETNQNGYSLYGGVWNEDEINRRLDIMISYVLENKKSNTLIIDDLGDFMDGWDGETVRKGHSLPQNMDNEKASDVGFEFKTKLIDCLAIHYQKIICNNICNDNHSGSFSYVINNPFKKFMEFRYNNVIVNNVRKFIDHYVYGKNCFIISHGKDGKNLKFGFKPILDAKQIEKISNYIKEHKLHDYIIEFSKGDSHQKIFDESTSDEFDYYNYPAFSPSSEWVQTNFKKGFSGFEFFNFKKDGQKIHVPYKFIWNVGREEETVDYSK</sequence>
<dbReference type="GeneID" id="16797315"/>
<dbReference type="Proteomes" id="UP000014727">
    <property type="component" value="Segment"/>
</dbReference>
<dbReference type="EMBL" id="KC821622">
    <property type="protein sequence ID" value="AGO48840.1"/>
    <property type="molecule type" value="Genomic_DNA"/>
</dbReference>
<name>S0A211_9CAUD</name>
<protein>
    <submittedName>
        <fullName evidence="1">Uncharacterized protein</fullName>
    </submittedName>
</protein>
<organism evidence="1 2">
    <name type="scientific">Cellulophaga phage phi46:3</name>
    <dbReference type="NCBI Taxonomy" id="1327985"/>
    <lineage>
        <taxon>Viruses</taxon>
        <taxon>Duplodnaviria</taxon>
        <taxon>Heunggongvirae</taxon>
        <taxon>Uroviricota</taxon>
        <taxon>Caudoviricetes</taxon>
        <taxon>Pachyviridae</taxon>
        <taxon>Bacelvirus</taxon>
        <taxon>Bacelvirus phi46tres</taxon>
    </lineage>
</organism>
<evidence type="ECO:0000313" key="1">
    <source>
        <dbReference type="EMBL" id="AGO48840.1"/>
    </source>
</evidence>
<gene>
    <name evidence="1" type="ORF">Phi46:3_gp096</name>
</gene>
<dbReference type="OrthoDB" id="9680at10239"/>
<reference evidence="2" key="2">
    <citation type="submission" date="2013-03" db="EMBL/GenBank/DDBJ databases">
        <title>The Cellulophaga phages: a novel, diverse, and globally ubiquitous model system.</title>
        <authorList>
            <person name="Holmfeldt K."/>
            <person name="Solonenko N."/>
            <person name="Shah M."/>
            <person name="Corrier K."/>
            <person name="Riemann L."/>
            <person name="VerBerkmoes N.C."/>
            <person name="Sullivan M.B."/>
        </authorList>
    </citation>
    <scope>NUCLEOTIDE SEQUENCE [LARGE SCALE GENOMIC DNA]</scope>
</reference>
<dbReference type="KEGG" id="vg:16797315"/>
<accession>S0A211</accession>
<dbReference type="RefSeq" id="YP_008241139.1">
    <property type="nucleotide sequence ID" value="NC_021792.1"/>
</dbReference>
<proteinExistence type="predicted"/>
<evidence type="ECO:0000313" key="2">
    <source>
        <dbReference type="Proteomes" id="UP000014727"/>
    </source>
</evidence>
<reference evidence="1 2" key="1">
    <citation type="journal article" date="2013" name="Proc. Natl. Acad. Sci. U.S.A.">
        <title>Twelve previously unknown phage genera are ubiquitous in global oceans.</title>
        <authorList>
            <person name="Holmfeldt K."/>
            <person name="Solonenko N."/>
            <person name="Shah M."/>
            <person name="Corrier K."/>
            <person name="Riemann L."/>
            <person name="Verberkmoes N.C."/>
            <person name="Sullivan M.B."/>
        </authorList>
    </citation>
    <scope>NUCLEOTIDE SEQUENCE [LARGE SCALE GENOMIC DNA]</scope>
    <source>
        <strain evidence="1">Phi46:3</strain>
    </source>
</reference>
<keyword evidence="2" id="KW-1185">Reference proteome</keyword>